<gene>
    <name evidence="1" type="ORF">JHL16_18035</name>
</gene>
<organism evidence="1 2">
    <name type="scientific">Taklimakanibacter albus</name>
    <dbReference type="NCBI Taxonomy" id="2800327"/>
    <lineage>
        <taxon>Bacteria</taxon>
        <taxon>Pseudomonadati</taxon>
        <taxon>Pseudomonadota</taxon>
        <taxon>Alphaproteobacteria</taxon>
        <taxon>Hyphomicrobiales</taxon>
        <taxon>Aestuariivirgaceae</taxon>
        <taxon>Taklimakanibacter</taxon>
    </lineage>
</organism>
<sequence>MSGIQIEVDASQLSIIADRFNRLGDLDKHELLDSLGALGVSQTQQRIATEKRSPDGAPWAPNRRGGSILMLMGHLLGSLSHQVGSDQVSWGSNLVYAAIHQRGGTIRPKRAKRLAFRVGNQMVFARQVNIPARPYLGFSSANLAEIRETVHAWIEERLK</sequence>
<reference evidence="1" key="1">
    <citation type="submission" date="2021-01" db="EMBL/GenBank/DDBJ databases">
        <authorList>
            <person name="Sun Q."/>
        </authorList>
    </citation>
    <scope>NUCLEOTIDE SEQUENCE</scope>
    <source>
        <strain evidence="1">YIM B02566</strain>
    </source>
</reference>
<accession>A0ACC5R6L1</accession>
<evidence type="ECO:0000313" key="1">
    <source>
        <dbReference type="EMBL" id="MBK1868258.1"/>
    </source>
</evidence>
<dbReference type="EMBL" id="JAENHL010000007">
    <property type="protein sequence ID" value="MBK1868258.1"/>
    <property type="molecule type" value="Genomic_DNA"/>
</dbReference>
<proteinExistence type="predicted"/>
<dbReference type="Proteomes" id="UP000616151">
    <property type="component" value="Unassembled WGS sequence"/>
</dbReference>
<name>A0ACC5R6L1_9HYPH</name>
<comment type="caution">
    <text evidence="1">The sequence shown here is derived from an EMBL/GenBank/DDBJ whole genome shotgun (WGS) entry which is preliminary data.</text>
</comment>
<protein>
    <submittedName>
        <fullName evidence="1">Phage virion morphogenesis protein</fullName>
    </submittedName>
</protein>
<keyword evidence="2" id="KW-1185">Reference proteome</keyword>
<evidence type="ECO:0000313" key="2">
    <source>
        <dbReference type="Proteomes" id="UP000616151"/>
    </source>
</evidence>